<feature type="domain" description="PAC" evidence="17">
    <location>
        <begin position="1118"/>
        <end position="1170"/>
    </location>
</feature>
<dbReference type="Gene3D" id="1.10.287.130">
    <property type="match status" value="1"/>
</dbReference>
<dbReference type="InterPro" id="IPR005467">
    <property type="entry name" value="His_kinase_dom"/>
</dbReference>
<dbReference type="InterPro" id="IPR035965">
    <property type="entry name" value="PAS-like_dom_sf"/>
</dbReference>
<evidence type="ECO:0000256" key="11">
    <source>
        <dbReference type="ARBA" id="ARBA00023136"/>
    </source>
</evidence>
<name>A0A1L9QVW3_9CYAN</name>
<protein>
    <recommendedName>
        <fullName evidence="3">histidine kinase</fullName>
        <ecNumber evidence="3">2.7.13.3</ecNumber>
    </recommendedName>
</protein>
<dbReference type="SUPFAM" id="SSF55785">
    <property type="entry name" value="PYP-like sensor domain (PAS domain)"/>
    <property type="match status" value="4"/>
</dbReference>
<keyword evidence="10" id="KW-0902">Two-component regulatory system</keyword>
<dbReference type="Pfam" id="PF01590">
    <property type="entry name" value="GAF"/>
    <property type="match status" value="4"/>
</dbReference>
<keyword evidence="6" id="KW-0808">Transferase</keyword>
<dbReference type="Proteomes" id="UP000183940">
    <property type="component" value="Unassembled WGS sequence"/>
</dbReference>
<dbReference type="SMART" id="SM00387">
    <property type="entry name" value="HATPase_c"/>
    <property type="match status" value="1"/>
</dbReference>
<dbReference type="SUPFAM" id="SSF55781">
    <property type="entry name" value="GAF domain-like"/>
    <property type="match status" value="4"/>
</dbReference>
<dbReference type="CDD" id="cd00082">
    <property type="entry name" value="HisKA"/>
    <property type="match status" value="1"/>
</dbReference>
<feature type="domain" description="PAS" evidence="16">
    <location>
        <begin position="919"/>
        <end position="973"/>
    </location>
</feature>
<keyword evidence="4" id="KW-1003">Cell membrane</keyword>
<feature type="domain" description="PAS" evidence="16">
    <location>
        <begin position="318"/>
        <end position="388"/>
    </location>
</feature>
<dbReference type="Gene3D" id="3.30.450.40">
    <property type="match status" value="4"/>
</dbReference>
<feature type="domain" description="PAS" evidence="16">
    <location>
        <begin position="195"/>
        <end position="250"/>
    </location>
</feature>
<dbReference type="FunFam" id="1.10.287.130:FF:000038">
    <property type="entry name" value="Sensory transduction histidine kinase"/>
    <property type="match status" value="1"/>
</dbReference>
<dbReference type="PROSITE" id="PS50113">
    <property type="entry name" value="PAC"/>
    <property type="match status" value="3"/>
</dbReference>
<comment type="subcellular location">
    <subcellularLocation>
        <location evidence="2">Cell membrane</location>
    </subcellularLocation>
</comment>
<feature type="domain" description="PAC" evidence="17">
    <location>
        <begin position="392"/>
        <end position="444"/>
    </location>
</feature>
<dbReference type="SMART" id="SM00448">
    <property type="entry name" value="REC"/>
    <property type="match status" value="1"/>
</dbReference>
<dbReference type="PANTHER" id="PTHR43047:SF63">
    <property type="entry name" value="HISTIDINE KINASE"/>
    <property type="match status" value="1"/>
</dbReference>
<evidence type="ECO:0000259" key="14">
    <source>
        <dbReference type="PROSITE" id="PS50109"/>
    </source>
</evidence>
<keyword evidence="11" id="KW-0472">Membrane</keyword>
<evidence type="ECO:0000256" key="10">
    <source>
        <dbReference type="ARBA" id="ARBA00023012"/>
    </source>
</evidence>
<dbReference type="SMART" id="SM00388">
    <property type="entry name" value="HisKA"/>
    <property type="match status" value="1"/>
</dbReference>
<dbReference type="InterPro" id="IPR011006">
    <property type="entry name" value="CheY-like_superfamily"/>
</dbReference>
<dbReference type="InterPro" id="IPR036890">
    <property type="entry name" value="HATPase_C_sf"/>
</dbReference>
<dbReference type="InterPro" id="IPR003018">
    <property type="entry name" value="GAF"/>
</dbReference>
<gene>
    <name evidence="18" type="ORF">BI308_03815</name>
</gene>
<feature type="domain" description="Histidine kinase" evidence="14">
    <location>
        <begin position="1188"/>
        <end position="1413"/>
    </location>
</feature>
<dbReference type="SUPFAM" id="SSF52172">
    <property type="entry name" value="CheY-like"/>
    <property type="match status" value="1"/>
</dbReference>
<evidence type="ECO:0000259" key="16">
    <source>
        <dbReference type="PROSITE" id="PS50112"/>
    </source>
</evidence>
<dbReference type="InterPro" id="IPR013655">
    <property type="entry name" value="PAS_fold_3"/>
</dbReference>
<dbReference type="PROSITE" id="PS50110">
    <property type="entry name" value="RESPONSE_REGULATORY"/>
    <property type="match status" value="1"/>
</dbReference>
<keyword evidence="19" id="KW-1185">Reference proteome</keyword>
<dbReference type="EC" id="2.7.13.3" evidence="3"/>
<evidence type="ECO:0000313" key="18">
    <source>
        <dbReference type="EMBL" id="OJJ26831.1"/>
    </source>
</evidence>
<dbReference type="Gene3D" id="3.40.50.2300">
    <property type="match status" value="1"/>
</dbReference>
<keyword evidence="8" id="KW-0418">Kinase</keyword>
<dbReference type="Pfam" id="PF13426">
    <property type="entry name" value="PAS_9"/>
    <property type="match status" value="2"/>
</dbReference>
<dbReference type="InterPro" id="IPR001610">
    <property type="entry name" value="PAC"/>
</dbReference>
<dbReference type="EMBL" id="MLAW01000004">
    <property type="protein sequence ID" value="OJJ26831.1"/>
    <property type="molecule type" value="Genomic_DNA"/>
</dbReference>
<evidence type="ECO:0000313" key="19">
    <source>
        <dbReference type="Proteomes" id="UP000183940"/>
    </source>
</evidence>
<evidence type="ECO:0000256" key="5">
    <source>
        <dbReference type="ARBA" id="ARBA00022553"/>
    </source>
</evidence>
<feature type="modified residue" description="4-aspartylphosphate" evidence="12">
    <location>
        <position position="1493"/>
    </location>
</feature>
<dbReference type="PANTHER" id="PTHR43047">
    <property type="entry name" value="TWO-COMPONENT HISTIDINE PROTEIN KINASE"/>
    <property type="match status" value="1"/>
</dbReference>
<keyword evidence="7" id="KW-0547">Nucleotide-binding</keyword>
<dbReference type="Pfam" id="PF02518">
    <property type="entry name" value="HATPase_c"/>
    <property type="match status" value="1"/>
</dbReference>
<comment type="caution">
    <text evidence="18">The sequence shown here is derived from an EMBL/GenBank/DDBJ whole genome shotgun (WGS) entry which is preliminary data.</text>
</comment>
<dbReference type="InterPro" id="IPR036097">
    <property type="entry name" value="HisK_dim/P_sf"/>
</dbReference>
<dbReference type="Gene3D" id="3.30.450.20">
    <property type="entry name" value="PAS domain"/>
    <property type="match status" value="4"/>
</dbReference>
<dbReference type="InterPro" id="IPR003594">
    <property type="entry name" value="HATPase_dom"/>
</dbReference>
<dbReference type="GO" id="GO:0005524">
    <property type="term" value="F:ATP binding"/>
    <property type="evidence" value="ECO:0007669"/>
    <property type="project" value="UniProtKB-KW"/>
</dbReference>
<evidence type="ECO:0000256" key="8">
    <source>
        <dbReference type="ARBA" id="ARBA00022777"/>
    </source>
</evidence>
<dbReference type="InterPro" id="IPR000700">
    <property type="entry name" value="PAS-assoc_C"/>
</dbReference>
<dbReference type="Pfam" id="PF08447">
    <property type="entry name" value="PAS_3"/>
    <property type="match status" value="2"/>
</dbReference>
<accession>A0A1L9QVW3</accession>
<dbReference type="Pfam" id="PF00512">
    <property type="entry name" value="HisKA"/>
    <property type="match status" value="1"/>
</dbReference>
<dbReference type="SMART" id="SM00065">
    <property type="entry name" value="GAF"/>
    <property type="match status" value="4"/>
</dbReference>
<dbReference type="GO" id="GO:0000155">
    <property type="term" value="F:phosphorelay sensor kinase activity"/>
    <property type="evidence" value="ECO:0007669"/>
    <property type="project" value="InterPro"/>
</dbReference>
<dbReference type="SUPFAM" id="SSF55874">
    <property type="entry name" value="ATPase domain of HSP90 chaperone/DNA topoisomerase II/histidine kinase"/>
    <property type="match status" value="1"/>
</dbReference>
<evidence type="ECO:0000256" key="7">
    <source>
        <dbReference type="ARBA" id="ARBA00022741"/>
    </source>
</evidence>
<dbReference type="PRINTS" id="PR00344">
    <property type="entry name" value="BCTRLSENSOR"/>
</dbReference>
<dbReference type="InterPro" id="IPR001789">
    <property type="entry name" value="Sig_transdc_resp-reg_receiver"/>
</dbReference>
<evidence type="ECO:0000259" key="17">
    <source>
        <dbReference type="PROSITE" id="PS50113"/>
    </source>
</evidence>
<feature type="domain" description="PAC" evidence="17">
    <location>
        <begin position="266"/>
        <end position="317"/>
    </location>
</feature>
<feature type="domain" description="PAS" evidence="16">
    <location>
        <begin position="1066"/>
        <end position="1114"/>
    </location>
</feature>
<evidence type="ECO:0000256" key="1">
    <source>
        <dbReference type="ARBA" id="ARBA00000085"/>
    </source>
</evidence>
<evidence type="ECO:0000256" key="2">
    <source>
        <dbReference type="ARBA" id="ARBA00004236"/>
    </source>
</evidence>
<comment type="catalytic activity">
    <reaction evidence="1">
        <text>ATP + protein L-histidine = ADP + protein N-phospho-L-histidine.</text>
        <dbReference type="EC" id="2.7.13.3"/>
    </reaction>
</comment>
<dbReference type="NCBIfam" id="TIGR00229">
    <property type="entry name" value="sensory_box"/>
    <property type="match status" value="4"/>
</dbReference>
<dbReference type="InterPro" id="IPR000014">
    <property type="entry name" value="PAS"/>
</dbReference>
<dbReference type="CDD" id="cd16922">
    <property type="entry name" value="HATPase_EvgS-ArcB-TorS-like"/>
    <property type="match status" value="1"/>
</dbReference>
<dbReference type="PROSITE" id="PS50109">
    <property type="entry name" value="HIS_KIN"/>
    <property type="match status" value="1"/>
</dbReference>
<keyword evidence="9" id="KW-0067">ATP-binding</keyword>
<evidence type="ECO:0000256" key="12">
    <source>
        <dbReference type="PROSITE-ProRule" id="PRU00169"/>
    </source>
</evidence>
<evidence type="ECO:0000256" key="13">
    <source>
        <dbReference type="SAM" id="Coils"/>
    </source>
</evidence>
<evidence type="ECO:0000259" key="15">
    <source>
        <dbReference type="PROSITE" id="PS50110"/>
    </source>
</evidence>
<dbReference type="InterPro" id="IPR029016">
    <property type="entry name" value="GAF-like_dom_sf"/>
</dbReference>
<dbReference type="GO" id="GO:0005886">
    <property type="term" value="C:plasma membrane"/>
    <property type="evidence" value="ECO:0007669"/>
    <property type="project" value="UniProtKB-SubCell"/>
</dbReference>
<keyword evidence="5 12" id="KW-0597">Phosphoprotein</keyword>
<dbReference type="PROSITE" id="PS50112">
    <property type="entry name" value="PAS"/>
    <property type="match status" value="4"/>
</dbReference>
<feature type="domain" description="Response regulatory" evidence="15">
    <location>
        <begin position="1444"/>
        <end position="1560"/>
    </location>
</feature>
<sequence length="1560" mass="174940">MGMLTQNGTVDPEGFDFASILKALQALTEIVQFNELLRQLTQIIWQNSGGDRCALILPDEKGMWQIEAIATAENIDLCEIPLKGYMNLPVKLIEYVKNTREILAIDEGETPLAIGDPYLDRQPPQSLLCLPLLHQGQLMGIVYLSHQATSGIFTGDRLLVLNFLCTQAALFLENRQLSQNLERRVQERTEALWQSQQELSDYIENATISLHWVDKNGMIVWANQTELDFLGYSREEYIGQPIANFHADPEVIADILTRLSNNETLVNYEARLRCKDGSLRYVAINSNVLYRDSEFIHTRCFTVDITQRKSIERELQESQQRYATLADILPAGIFLTDPQGHSRYNNPSSCQMLGLTPAEALGEGWSQTLHPDDRDRVFQEWYQAAHNQQMPYHTDCRFLHRDGKVVWLSVQAVEEFDLDGNLTGYIGTLIDVTKRKAAETALHKLVEGTAATTGEDFFPALVRHISTALDVPIALITQFVGEELHSIAFILDGELQPNFTYDLPETPCIELVTEYSYHCSWGITDRFPNNPHRERGVESYLGIALRDRQGQVLGSLCIFDRRPLQEPERAKQILEIFASRTAAEMERQRVETALHNLIAGTAVTKGTDFFPLLVCHLTEALGVSHALMAERVGEEEVTLAYYGDGELIPCKSLSLAGTPCEQVYDNEVYYCELEPCQTCSELARMGAKSYLGVALYDRQGNPMGLLCIFHRQHLTDPTHAEQILRVFAARAATELERKRAENALQNLIAGTAALTGPDFFPALVRYLAEALRASHTFVTEVVEGDRLHFLAAWGDGEYLPNDTVDAEGTTCAIALQEGVYHCDRDVVASFPQNPRLALMGVESYMGIALQDRQGRKIGTLCIFSRQPLFDPERSEQILQVFGARASAELERQRAQTALEQFNQELEQRVKAQTQEIARSEKDLRTIFNHVYDGIFIHDLEGSILDINNRVLELFKATRGQILATKIADLSAPDTPVHNLPELLKQANTGEKLQFEWKHKRFDHSTFDSEVSVRKVTLGNRSAIVTGVRDISDRKQAENALQLSEARARATFSQASIGIAESNMYTGQLIQINDYFCQMLGYSPEELLTMSVVDITHPEDMPESKRLIRGLANGKIKNFVTEKRYVRKDGSILFSLTSVTLVHMPDGKSNTCLAMLQDIGDRKQTEVKLQQTNQELARATRLKDEFLANMSHELRTPLNAILGMTEGLQEGVFEPMNAMQLKALRTIERSGFHLLELINDILDLAKIESGQVDLEYSSVAIEHLCQSSLVFVKQQSQKKGIQLHLKVPPNLPDITVDERRMRQVLINLLNNAVKFTPKGGQIVLEVAPLLLDKTRENYLRFTVTDTGIGISPNNLQKLFQPFIQIDSSLNRQYEGTGLGLALVKQIVELHNGWITVTSEVGVGSCFAIKLPYAISEPRFSPLLKATSELNGSAPVKPVQSAISPLILLAEDNEANIITVSNYLRAKGYRLQVAKNGQAAIDLAQKESPDLILMDIQMPHVDGLTAIERIRQDPDMVQVPIIALTALTMEGDRERCLAAGANLYYSKPIRLKELVLSIQKLL</sequence>
<reference evidence="18" key="1">
    <citation type="submission" date="2016-10" db="EMBL/GenBank/DDBJ databases">
        <title>CRISPR-Cas defence system in Roseofilum reptotaenium: evidence of a bacteriophage-cyanobacterium arms race in the coral black band disease.</title>
        <authorList>
            <person name="Buerger P."/>
            <person name="Wood-Charlson E.M."/>
            <person name="Weynberg K.D."/>
            <person name="Willis B."/>
            <person name="Van Oppen M.J."/>
        </authorList>
    </citation>
    <scope>NUCLEOTIDE SEQUENCE [LARGE SCALE GENOMIC DNA]</scope>
    <source>
        <strain evidence="18">AO1-A</strain>
    </source>
</reference>
<dbReference type="SUPFAM" id="SSF47384">
    <property type="entry name" value="Homodimeric domain of signal transducing histidine kinase"/>
    <property type="match status" value="1"/>
</dbReference>
<dbReference type="InterPro" id="IPR004358">
    <property type="entry name" value="Sig_transdc_His_kin-like_C"/>
</dbReference>
<feature type="coiled-coil region" evidence="13">
    <location>
        <begin position="1161"/>
        <end position="1188"/>
    </location>
</feature>
<feature type="coiled-coil region" evidence="13">
    <location>
        <begin position="884"/>
        <end position="922"/>
    </location>
</feature>
<evidence type="ECO:0000256" key="6">
    <source>
        <dbReference type="ARBA" id="ARBA00022679"/>
    </source>
</evidence>
<dbReference type="CDD" id="cd00130">
    <property type="entry name" value="PAS"/>
    <property type="match status" value="4"/>
</dbReference>
<dbReference type="InterPro" id="IPR003661">
    <property type="entry name" value="HisK_dim/P_dom"/>
</dbReference>
<proteinExistence type="predicted"/>
<dbReference type="FunFam" id="3.30.565.10:FF:000023">
    <property type="entry name" value="PAS domain-containing sensor histidine kinase"/>
    <property type="match status" value="1"/>
</dbReference>
<organism evidence="18 19">
    <name type="scientific">Roseofilum reptotaenium AO1-A</name>
    <dbReference type="NCBI Taxonomy" id="1925591"/>
    <lineage>
        <taxon>Bacteria</taxon>
        <taxon>Bacillati</taxon>
        <taxon>Cyanobacteriota</taxon>
        <taxon>Cyanophyceae</taxon>
        <taxon>Desertifilales</taxon>
        <taxon>Desertifilaceae</taxon>
        <taxon>Roseofilum</taxon>
    </lineage>
</organism>
<dbReference type="SMART" id="SM00091">
    <property type="entry name" value="PAS"/>
    <property type="match status" value="4"/>
</dbReference>
<dbReference type="GO" id="GO:0009927">
    <property type="term" value="F:histidine phosphotransfer kinase activity"/>
    <property type="evidence" value="ECO:0007669"/>
    <property type="project" value="TreeGrafter"/>
</dbReference>
<dbReference type="SMART" id="SM00086">
    <property type="entry name" value="PAC"/>
    <property type="match status" value="3"/>
</dbReference>
<dbReference type="Pfam" id="PF00072">
    <property type="entry name" value="Response_reg"/>
    <property type="match status" value="1"/>
</dbReference>
<dbReference type="Gene3D" id="3.30.565.10">
    <property type="entry name" value="Histidine kinase-like ATPase, C-terminal domain"/>
    <property type="match status" value="1"/>
</dbReference>
<evidence type="ECO:0000256" key="4">
    <source>
        <dbReference type="ARBA" id="ARBA00022475"/>
    </source>
</evidence>
<dbReference type="STRING" id="1925591.BI308_03815"/>
<evidence type="ECO:0000256" key="3">
    <source>
        <dbReference type="ARBA" id="ARBA00012438"/>
    </source>
</evidence>
<keyword evidence="13" id="KW-0175">Coiled coil</keyword>
<evidence type="ECO:0000256" key="9">
    <source>
        <dbReference type="ARBA" id="ARBA00022840"/>
    </source>
</evidence>